<proteinExistence type="predicted"/>
<evidence type="ECO:0000256" key="1">
    <source>
        <dbReference type="SAM" id="Phobius"/>
    </source>
</evidence>
<name>A0A2P2D986_9LEPT</name>
<dbReference type="OrthoDB" id="2648183at2"/>
<accession>A0A2P2D986</accession>
<dbReference type="RefSeq" id="WP_108958436.1">
    <property type="nucleotide sequence ID" value="NZ_BFAZ01000003.1"/>
</dbReference>
<evidence type="ECO:0000313" key="3">
    <source>
        <dbReference type="Proteomes" id="UP000245206"/>
    </source>
</evidence>
<gene>
    <name evidence="2" type="ORF">LPTSP2_04570</name>
</gene>
<keyword evidence="3" id="KW-1185">Reference proteome</keyword>
<feature type="transmembrane region" description="Helical" evidence="1">
    <location>
        <begin position="12"/>
        <end position="34"/>
    </location>
</feature>
<evidence type="ECO:0000313" key="2">
    <source>
        <dbReference type="EMBL" id="GBF41185.1"/>
    </source>
</evidence>
<keyword evidence="1" id="KW-1133">Transmembrane helix</keyword>
<keyword evidence="1" id="KW-0812">Transmembrane</keyword>
<organism evidence="2 3">
    <name type="scientific">Leptospira ellinghausenii</name>
    <dbReference type="NCBI Taxonomy" id="1917822"/>
    <lineage>
        <taxon>Bacteria</taxon>
        <taxon>Pseudomonadati</taxon>
        <taxon>Spirochaetota</taxon>
        <taxon>Spirochaetia</taxon>
        <taxon>Leptospirales</taxon>
        <taxon>Leptospiraceae</taxon>
        <taxon>Leptospira</taxon>
    </lineage>
</organism>
<dbReference type="EMBL" id="BFAZ01000003">
    <property type="protein sequence ID" value="GBF41185.1"/>
    <property type="molecule type" value="Genomic_DNA"/>
</dbReference>
<comment type="caution">
    <text evidence="2">The sequence shown here is derived from an EMBL/GenBank/DDBJ whole genome shotgun (WGS) entry which is preliminary data.</text>
</comment>
<dbReference type="AlphaFoldDB" id="A0A2P2D986"/>
<sequence>MSINWENIISSIIGSGIILGLLKLFFTQYIGNLFNYSLEDHKHKLSATLEEIKHQFETDLVQKRIYIEKKNIVYSELYSQLLDSYSNIRSLYGLTRSLTFEEYSRKDIENFLQKRNIVDGKIKEIIATFDENREISIDKMKKYLRMLDFQEARSTWNSFHSYYLKNELYLSSSINKSVFELKKRIHNLLLLYEQANNFPGSLSWTTDIAPLENEIDSEIEVVLNNFKTELQTIN</sequence>
<reference evidence="3" key="1">
    <citation type="journal article" date="2019" name="Microbiol. Immunol.">
        <title>Molecular and phenotypic characterization of Leptospira johnsonii sp. nov., Leptospira ellinghausenii sp. nov. and Leptospira ryugenii sp. nov. isolated from soil and water in Japan.</title>
        <authorList>
            <person name="Masuzawa T."/>
            <person name="Saito M."/>
            <person name="Nakao R."/>
            <person name="Nikaido Y."/>
            <person name="Matsumoto M."/>
            <person name="Ogawa M."/>
            <person name="Yokoyama M."/>
            <person name="Hidaka Y."/>
            <person name="Tomita J."/>
            <person name="Sakakibara K."/>
            <person name="Suzuki K."/>
            <person name="Yasuda S."/>
            <person name="Sato H."/>
            <person name="Yamaguchi M."/>
            <person name="Yoshida S.I."/>
            <person name="Koizumi N."/>
            <person name="Kawamura Y."/>
        </authorList>
    </citation>
    <scope>NUCLEOTIDE SEQUENCE [LARGE SCALE GENOMIC DNA]</scope>
    <source>
        <strain evidence="3">E18</strain>
    </source>
</reference>
<keyword evidence="1" id="KW-0472">Membrane</keyword>
<dbReference type="Proteomes" id="UP000245206">
    <property type="component" value="Unassembled WGS sequence"/>
</dbReference>
<protein>
    <submittedName>
        <fullName evidence="2">Uncharacterized protein</fullName>
    </submittedName>
</protein>